<evidence type="ECO:0000313" key="1">
    <source>
        <dbReference type="EMBL" id="PJL32058.1"/>
    </source>
</evidence>
<reference evidence="1 2" key="1">
    <citation type="journal article" date="2017" name="Front. Microbiol.">
        <title>Double-Face Meets the Bacterial World: The Opportunistic Pathogen Stenotrophomonas maltophilia.</title>
        <authorList>
            <person name="Lira F."/>
            <person name="Berg G."/>
            <person name="Martinez J.L."/>
        </authorList>
    </citation>
    <scope>NUCLEOTIDE SEQUENCE [LARGE SCALE GENOMIC DNA]</scope>
    <source>
        <strain evidence="1 2">EA1</strain>
    </source>
</reference>
<dbReference type="AlphaFoldDB" id="A0A2J0UF36"/>
<comment type="caution">
    <text evidence="1">The sequence shown here is derived from an EMBL/GenBank/DDBJ whole genome shotgun (WGS) entry which is preliminary data.</text>
</comment>
<dbReference type="Gene3D" id="3.40.50.300">
    <property type="entry name" value="P-loop containing nucleotide triphosphate hydrolases"/>
    <property type="match status" value="1"/>
</dbReference>
<evidence type="ECO:0000313" key="2">
    <source>
        <dbReference type="Proteomes" id="UP000230167"/>
    </source>
</evidence>
<accession>A0A2J0UF36</accession>
<dbReference type="EMBL" id="NEQV01000002">
    <property type="protein sequence ID" value="PJL32058.1"/>
    <property type="molecule type" value="Genomic_DNA"/>
</dbReference>
<name>A0A2J0UF36_STEMA</name>
<protein>
    <submittedName>
        <fullName evidence="1">Bleomycin resistance protein</fullName>
    </submittedName>
</protein>
<gene>
    <name evidence="1" type="ORF">B9Y64_06380</name>
</gene>
<dbReference type="OrthoDB" id="531205at2"/>
<sequence length="181" mass="20771">MKDGSTTMARIHLVEGPVGAGKSTFVAGLRELHKAAGFILDAWFVRLYSPDRPAANLMEWYAARKARCLDQIWVTAREVLDTDRDVVLELGLVEKASREHFYAQVREAGYDLVVYLLDAPRDVRRDRVRQRNREKGVTFSMEVSDAFFELASDHWEPMDQTECEIYDVQIVPWETGSVFGR</sequence>
<dbReference type="SUPFAM" id="SSF52540">
    <property type="entry name" value="P-loop containing nucleoside triphosphate hydrolases"/>
    <property type="match status" value="1"/>
</dbReference>
<organism evidence="1 2">
    <name type="scientific">Stenotrophomonas maltophilia</name>
    <name type="common">Pseudomonas maltophilia</name>
    <name type="synonym">Xanthomonas maltophilia</name>
    <dbReference type="NCBI Taxonomy" id="40324"/>
    <lineage>
        <taxon>Bacteria</taxon>
        <taxon>Pseudomonadati</taxon>
        <taxon>Pseudomonadota</taxon>
        <taxon>Gammaproteobacteria</taxon>
        <taxon>Lysobacterales</taxon>
        <taxon>Lysobacteraceae</taxon>
        <taxon>Stenotrophomonas</taxon>
        <taxon>Stenotrophomonas maltophilia group</taxon>
    </lineage>
</organism>
<dbReference type="InterPro" id="IPR027417">
    <property type="entry name" value="P-loop_NTPase"/>
</dbReference>
<dbReference type="Proteomes" id="UP000230167">
    <property type="component" value="Unassembled WGS sequence"/>
</dbReference>
<dbReference type="Pfam" id="PF13671">
    <property type="entry name" value="AAA_33"/>
    <property type="match status" value="1"/>
</dbReference>
<proteinExistence type="predicted"/>